<dbReference type="CDD" id="cd00130">
    <property type="entry name" value="PAS"/>
    <property type="match status" value="1"/>
</dbReference>
<evidence type="ECO:0000256" key="3">
    <source>
        <dbReference type="ARBA" id="ARBA00012282"/>
    </source>
</evidence>
<dbReference type="GO" id="GO:0071111">
    <property type="term" value="F:cyclic-guanylate-specific phosphodiesterase activity"/>
    <property type="evidence" value="ECO:0007669"/>
    <property type="project" value="UniProtKB-EC"/>
</dbReference>
<evidence type="ECO:0000256" key="7">
    <source>
        <dbReference type="ARBA" id="ARBA00022989"/>
    </source>
</evidence>
<dbReference type="EMBL" id="JACEMT010000049">
    <property type="protein sequence ID" value="MBA4502688.1"/>
    <property type="molecule type" value="Genomic_DNA"/>
</dbReference>
<dbReference type="InterPro" id="IPR033480">
    <property type="entry name" value="sCache_2"/>
</dbReference>
<dbReference type="CDD" id="cd01949">
    <property type="entry name" value="GGDEF"/>
    <property type="match status" value="1"/>
</dbReference>
<reference evidence="15 16" key="1">
    <citation type="submission" date="2020-07" db="EMBL/GenBank/DDBJ databases">
        <title>Bacterium isolated from marien macroalgae.</title>
        <authorList>
            <person name="Zhu K."/>
            <person name="Lu D."/>
            <person name="Du Z."/>
        </authorList>
    </citation>
    <scope>NUCLEOTIDE SEQUENCE [LARGE SCALE GENOMIC DNA]</scope>
    <source>
        <strain evidence="15 16">3-1745</strain>
    </source>
</reference>
<evidence type="ECO:0000256" key="2">
    <source>
        <dbReference type="ARBA" id="ARBA00004651"/>
    </source>
</evidence>
<keyword evidence="6 10" id="KW-0812">Transmembrane</keyword>
<dbReference type="InterPro" id="IPR000160">
    <property type="entry name" value="GGDEF_dom"/>
</dbReference>
<evidence type="ECO:0000259" key="13">
    <source>
        <dbReference type="PROSITE" id="PS50883"/>
    </source>
</evidence>
<dbReference type="Gene3D" id="3.30.70.270">
    <property type="match status" value="1"/>
</dbReference>
<evidence type="ECO:0000313" key="16">
    <source>
        <dbReference type="Proteomes" id="UP000538931"/>
    </source>
</evidence>
<dbReference type="FunFam" id="3.20.20.450:FF:000001">
    <property type="entry name" value="Cyclic di-GMP phosphodiesterase yahA"/>
    <property type="match status" value="1"/>
</dbReference>
<dbReference type="CDD" id="cd18774">
    <property type="entry name" value="PDC2_HK_sensor"/>
    <property type="match status" value="1"/>
</dbReference>
<dbReference type="Pfam" id="PF13426">
    <property type="entry name" value="PAS_9"/>
    <property type="match status" value="1"/>
</dbReference>
<dbReference type="PROSITE" id="PS50112">
    <property type="entry name" value="PAS"/>
    <property type="match status" value="1"/>
</dbReference>
<evidence type="ECO:0000256" key="10">
    <source>
        <dbReference type="SAM" id="Phobius"/>
    </source>
</evidence>
<dbReference type="Pfam" id="PF08269">
    <property type="entry name" value="dCache_2"/>
    <property type="match status" value="1"/>
</dbReference>
<dbReference type="InterPro" id="IPR035919">
    <property type="entry name" value="EAL_sf"/>
</dbReference>
<organism evidence="15 16">
    <name type="scientific">Marinobacterium marinum</name>
    <dbReference type="NCBI Taxonomy" id="2756129"/>
    <lineage>
        <taxon>Bacteria</taxon>
        <taxon>Pseudomonadati</taxon>
        <taxon>Pseudomonadota</taxon>
        <taxon>Gammaproteobacteria</taxon>
        <taxon>Oceanospirillales</taxon>
        <taxon>Oceanospirillaceae</taxon>
        <taxon>Marinobacterium</taxon>
    </lineage>
</organism>
<comment type="caution">
    <text evidence="15">The sequence shown here is derived from an EMBL/GenBank/DDBJ whole genome shotgun (WGS) entry which is preliminary data.</text>
</comment>
<evidence type="ECO:0000259" key="11">
    <source>
        <dbReference type="PROSITE" id="PS50112"/>
    </source>
</evidence>
<evidence type="ECO:0000256" key="8">
    <source>
        <dbReference type="ARBA" id="ARBA00023136"/>
    </source>
</evidence>
<dbReference type="Gene3D" id="3.20.20.450">
    <property type="entry name" value="EAL domain"/>
    <property type="match status" value="1"/>
</dbReference>
<keyword evidence="16" id="KW-1185">Reference proteome</keyword>
<dbReference type="SMART" id="SM00086">
    <property type="entry name" value="PAC"/>
    <property type="match status" value="1"/>
</dbReference>
<dbReference type="Pfam" id="PF00990">
    <property type="entry name" value="GGDEF"/>
    <property type="match status" value="1"/>
</dbReference>
<dbReference type="PANTHER" id="PTHR44757:SF2">
    <property type="entry name" value="BIOFILM ARCHITECTURE MAINTENANCE PROTEIN MBAA"/>
    <property type="match status" value="1"/>
</dbReference>
<dbReference type="Gene3D" id="3.30.450.20">
    <property type="entry name" value="PAS domain"/>
    <property type="match status" value="3"/>
</dbReference>
<dbReference type="SMART" id="SM01049">
    <property type="entry name" value="Cache_2"/>
    <property type="match status" value="1"/>
</dbReference>
<dbReference type="PANTHER" id="PTHR44757">
    <property type="entry name" value="DIGUANYLATE CYCLASE DGCP"/>
    <property type="match status" value="1"/>
</dbReference>
<evidence type="ECO:0000256" key="1">
    <source>
        <dbReference type="ARBA" id="ARBA00001946"/>
    </source>
</evidence>
<dbReference type="CDD" id="cd01948">
    <property type="entry name" value="EAL"/>
    <property type="match status" value="1"/>
</dbReference>
<feature type="transmembrane region" description="Helical" evidence="10">
    <location>
        <begin position="353"/>
        <end position="378"/>
    </location>
</feature>
<feature type="domain" description="EAL" evidence="13">
    <location>
        <begin position="701"/>
        <end position="950"/>
    </location>
</feature>
<keyword evidence="7 10" id="KW-1133">Transmembrane helix</keyword>
<dbReference type="SMART" id="SM00091">
    <property type="entry name" value="PAS"/>
    <property type="match status" value="1"/>
</dbReference>
<dbReference type="SMART" id="SM00052">
    <property type="entry name" value="EAL"/>
    <property type="match status" value="1"/>
</dbReference>
<dbReference type="Pfam" id="PF00563">
    <property type="entry name" value="EAL"/>
    <property type="match status" value="1"/>
</dbReference>
<dbReference type="InterPro" id="IPR004010">
    <property type="entry name" value="Double_Cache_2"/>
</dbReference>
<keyword evidence="8 10" id="KW-0472">Membrane</keyword>
<feature type="domain" description="PAS" evidence="11">
    <location>
        <begin position="408"/>
        <end position="448"/>
    </location>
</feature>
<evidence type="ECO:0000259" key="14">
    <source>
        <dbReference type="PROSITE" id="PS50887"/>
    </source>
</evidence>
<evidence type="ECO:0000256" key="9">
    <source>
        <dbReference type="ARBA" id="ARBA00051114"/>
    </source>
</evidence>
<dbReference type="Proteomes" id="UP000538931">
    <property type="component" value="Unassembled WGS sequence"/>
</dbReference>
<dbReference type="InterPro" id="IPR035965">
    <property type="entry name" value="PAS-like_dom_sf"/>
</dbReference>
<dbReference type="InterPro" id="IPR001610">
    <property type="entry name" value="PAC"/>
</dbReference>
<dbReference type="SMART" id="SM00267">
    <property type="entry name" value="GGDEF"/>
    <property type="match status" value="1"/>
</dbReference>
<keyword evidence="5" id="KW-0973">c-di-GMP</keyword>
<dbReference type="FunFam" id="3.30.70.270:FF:000001">
    <property type="entry name" value="Diguanylate cyclase domain protein"/>
    <property type="match status" value="1"/>
</dbReference>
<dbReference type="GO" id="GO:0005886">
    <property type="term" value="C:plasma membrane"/>
    <property type="evidence" value="ECO:0007669"/>
    <property type="project" value="UniProtKB-SubCell"/>
</dbReference>
<protein>
    <recommendedName>
        <fullName evidence="3">cyclic-guanylate-specific phosphodiesterase</fullName>
        <ecNumber evidence="3">3.1.4.52</ecNumber>
    </recommendedName>
</protein>
<comment type="subcellular location">
    <subcellularLocation>
        <location evidence="2">Cell membrane</location>
        <topology evidence="2">Multi-pass membrane protein</topology>
    </subcellularLocation>
</comment>
<dbReference type="NCBIfam" id="TIGR00254">
    <property type="entry name" value="GGDEF"/>
    <property type="match status" value="1"/>
</dbReference>
<dbReference type="InterPro" id="IPR000700">
    <property type="entry name" value="PAS-assoc_C"/>
</dbReference>
<dbReference type="GO" id="GO:0071732">
    <property type="term" value="P:cellular response to nitric oxide"/>
    <property type="evidence" value="ECO:0007669"/>
    <property type="project" value="UniProtKB-ARBA"/>
</dbReference>
<dbReference type="SUPFAM" id="SSF141868">
    <property type="entry name" value="EAL domain-like"/>
    <property type="match status" value="1"/>
</dbReference>
<gene>
    <name evidence="15" type="ORF">H1S06_09960</name>
</gene>
<evidence type="ECO:0000259" key="12">
    <source>
        <dbReference type="PROSITE" id="PS50113"/>
    </source>
</evidence>
<sequence length="950" mass="108111">MSLTINADTLPRYQTRVILGMVGVLMLAVSAFFIFNAYSAGKEYIRQQWQVQLERSHQKLRDHVDSTLSYIDFVRQQTETVLKTQVRDEVSQAVSVARAIYAEEQVRNPNNPQAAAQLIREALRDLRFFDGRGYIFIDTVDGECVLLPIMPEAEGRSLYDNRDDTGHYIMRGLLDASREPRGMGFSHYRWYAPDYPDEMREKIAYVESFEPLGWIIGSGDYLYQVEQDLQQQTLKRLQTIRLENHGYMAVLQPEGRILLWPSSPGHEGRSVQALEGEHRDIARWLVEQATPEGRFVNYEWYREGSQEKQEKLALVQRVPEWDWVLVAGIYQDELIASLNQQREQLEAGLYKDLVALLMLLALALVVAMGGALMITRWLRVLMQRYQSEIDSQRDELETRSRELQLAGKVFEASGEGAMISDAKNRIMAVNPAFCRITGYSASEVVGKSPALLSSGRHSQAFFRQMWKVLHAEQRWQGEVWNRRRNGDIYPQWLSITMVSDDQGRPLNYVAMLNDISERKAAEDQVRYLSDFDALTDLPNRRLIRERTKQAISRARQRNEKVALVIIDLDRFKNVNDTLGHGAGDTLLQRMAQRLSSEMRGGAILSRIGGDEFVALLPSAEPQDNLEALVAHCLMQVTRPLNLDDHELVVTASAGVAVFPADGQDFDTLLKNADTALYYAKAQGRNNFQCFTSSMNERVSERLLLESGLRDALKHEEFELYYQPQYDFGRNRLSGCEALIRWNSPQGLVMPDRFIPLAEETGLIIPIGAWVLEQACRQGEIWNRELVEPISIAVNVSAVQFRPALVEEVKGALESTGFDPRQLVLEVTESVLMSDVDSSVRLLEQLRELGIRIALDDFGTGYASLAYLKRFVLDKLKIDRTFIMGIPEDKDDVAITSSIIDIARHLNIMTVAEGVETEAHCEFLRTAGCNIAQGYYFDRPLPAEQFGRRLT</sequence>
<dbReference type="PROSITE" id="PS50887">
    <property type="entry name" value="GGDEF"/>
    <property type="match status" value="1"/>
</dbReference>
<comment type="cofactor">
    <cofactor evidence="1">
        <name>Mg(2+)</name>
        <dbReference type="ChEBI" id="CHEBI:18420"/>
    </cofactor>
</comment>
<dbReference type="InterPro" id="IPR029787">
    <property type="entry name" value="Nucleotide_cyclase"/>
</dbReference>
<evidence type="ECO:0000256" key="6">
    <source>
        <dbReference type="ARBA" id="ARBA00022692"/>
    </source>
</evidence>
<keyword evidence="4" id="KW-1003">Cell membrane</keyword>
<dbReference type="InterPro" id="IPR000014">
    <property type="entry name" value="PAS"/>
</dbReference>
<accession>A0A7W1WYX1</accession>
<feature type="domain" description="PAC" evidence="12">
    <location>
        <begin position="475"/>
        <end position="527"/>
    </location>
</feature>
<proteinExistence type="predicted"/>
<dbReference type="NCBIfam" id="TIGR00229">
    <property type="entry name" value="sensory_box"/>
    <property type="match status" value="1"/>
</dbReference>
<dbReference type="InterPro" id="IPR001633">
    <property type="entry name" value="EAL_dom"/>
</dbReference>
<evidence type="ECO:0000313" key="15">
    <source>
        <dbReference type="EMBL" id="MBA4502688.1"/>
    </source>
</evidence>
<feature type="transmembrane region" description="Helical" evidence="10">
    <location>
        <begin position="17"/>
        <end position="38"/>
    </location>
</feature>
<feature type="domain" description="GGDEF" evidence="14">
    <location>
        <begin position="559"/>
        <end position="692"/>
    </location>
</feature>
<dbReference type="RefSeq" id="WP_181739725.1">
    <property type="nucleotide sequence ID" value="NZ_JACEMT010000049.1"/>
</dbReference>
<dbReference type="PROSITE" id="PS50113">
    <property type="entry name" value="PAC"/>
    <property type="match status" value="1"/>
</dbReference>
<dbReference type="EC" id="3.1.4.52" evidence="3"/>
<dbReference type="AlphaFoldDB" id="A0A7W1WYX1"/>
<dbReference type="SUPFAM" id="SSF55073">
    <property type="entry name" value="Nucleotide cyclase"/>
    <property type="match status" value="1"/>
</dbReference>
<evidence type="ECO:0000256" key="5">
    <source>
        <dbReference type="ARBA" id="ARBA00022636"/>
    </source>
</evidence>
<comment type="catalytic activity">
    <reaction evidence="9">
        <text>3',3'-c-di-GMP + H2O = 5'-phosphoguanylyl(3'-&gt;5')guanosine + H(+)</text>
        <dbReference type="Rhea" id="RHEA:24902"/>
        <dbReference type="ChEBI" id="CHEBI:15377"/>
        <dbReference type="ChEBI" id="CHEBI:15378"/>
        <dbReference type="ChEBI" id="CHEBI:58754"/>
        <dbReference type="ChEBI" id="CHEBI:58805"/>
        <dbReference type="EC" id="3.1.4.52"/>
    </reaction>
    <physiologicalReaction direction="left-to-right" evidence="9">
        <dbReference type="Rhea" id="RHEA:24903"/>
    </physiologicalReaction>
</comment>
<dbReference type="InterPro" id="IPR043128">
    <property type="entry name" value="Rev_trsase/Diguanyl_cyclase"/>
</dbReference>
<evidence type="ECO:0000256" key="4">
    <source>
        <dbReference type="ARBA" id="ARBA00022475"/>
    </source>
</evidence>
<dbReference type="InterPro" id="IPR052155">
    <property type="entry name" value="Biofilm_reg_signaling"/>
</dbReference>
<name>A0A7W1WYX1_9GAMM</name>
<dbReference type="SUPFAM" id="SSF55785">
    <property type="entry name" value="PYP-like sensor domain (PAS domain)"/>
    <property type="match status" value="1"/>
</dbReference>
<dbReference type="PROSITE" id="PS50883">
    <property type="entry name" value="EAL"/>
    <property type="match status" value="1"/>
</dbReference>